<dbReference type="SMART" id="SM00827">
    <property type="entry name" value="PKS_AT"/>
    <property type="match status" value="1"/>
</dbReference>
<evidence type="ECO:0000256" key="4">
    <source>
        <dbReference type="PIRNR" id="PIRNR000446"/>
    </source>
</evidence>
<keyword evidence="2 4" id="KW-0012">Acyltransferase</keyword>
<proteinExistence type="inferred from homology"/>
<organism evidence="6 7">
    <name type="scientific">Streptomyces durbertensis</name>
    <dbReference type="NCBI Taxonomy" id="2448886"/>
    <lineage>
        <taxon>Bacteria</taxon>
        <taxon>Bacillati</taxon>
        <taxon>Actinomycetota</taxon>
        <taxon>Actinomycetes</taxon>
        <taxon>Kitasatosporales</taxon>
        <taxon>Streptomycetaceae</taxon>
        <taxon>Streptomyces</taxon>
    </lineage>
</organism>
<evidence type="ECO:0000259" key="5">
    <source>
        <dbReference type="SMART" id="SM00827"/>
    </source>
</evidence>
<dbReference type="Pfam" id="PF00698">
    <property type="entry name" value="Acyl_transf_1"/>
    <property type="match status" value="1"/>
</dbReference>
<dbReference type="InterPro" id="IPR050858">
    <property type="entry name" value="Mal-CoA-ACP_Trans/PKS_FabD"/>
</dbReference>
<accession>A0ABR6EAD6</accession>
<comment type="caution">
    <text evidence="6">The sequence shown here is derived from an EMBL/GenBank/DDBJ whole genome shotgun (WGS) entry which is preliminary data.</text>
</comment>
<dbReference type="InterPro" id="IPR024925">
    <property type="entry name" value="Malonyl_CoA-ACP_transAc"/>
</dbReference>
<evidence type="ECO:0000256" key="2">
    <source>
        <dbReference type="ARBA" id="ARBA00023315"/>
    </source>
</evidence>
<dbReference type="EC" id="2.3.1.39" evidence="4"/>
<dbReference type="PANTHER" id="PTHR42681">
    <property type="entry name" value="MALONYL-COA-ACYL CARRIER PROTEIN TRANSACYLASE, MITOCHONDRIAL"/>
    <property type="match status" value="1"/>
</dbReference>
<dbReference type="Gene3D" id="3.30.70.250">
    <property type="entry name" value="Malonyl-CoA ACP transacylase, ACP-binding"/>
    <property type="match status" value="1"/>
</dbReference>
<dbReference type="PANTHER" id="PTHR42681:SF1">
    <property type="entry name" value="MALONYL-COA-ACYL CARRIER PROTEIN TRANSACYLASE, MITOCHONDRIAL"/>
    <property type="match status" value="1"/>
</dbReference>
<dbReference type="InterPro" id="IPR001227">
    <property type="entry name" value="Ac_transferase_dom_sf"/>
</dbReference>
<evidence type="ECO:0000256" key="1">
    <source>
        <dbReference type="ARBA" id="ARBA00022679"/>
    </source>
</evidence>
<dbReference type="Proteomes" id="UP000766698">
    <property type="component" value="Unassembled WGS sequence"/>
</dbReference>
<sequence length="306" mass="32321">MSAEPIGLVFPGQGTQREAMGEPWRESPAWPLVDEVSEYSSVDVEELLLRTPGERLRRTDLAQLAVYTVSLLAWREAEDAGLLAGAVACAGHSLGEYTALTAAGVLGLRDGVALVTARGRAMRQAAESRPGTMGVLVRAGLPEAEKLVAEAAAEGHGLWVANVNGPGQVVVSGGEDAVAFAERRAPDLGAKLIRVPVGGAFHSPFMAPAAEELRAAVERASFRPGRLPVVANVDARPYGGSDDWPELVTRQLVSPVRWEESVHTLTGRLGCRRLVELGPGRTLAGLVRRITPDVPVDCHDAPAALS</sequence>
<evidence type="ECO:0000313" key="6">
    <source>
        <dbReference type="EMBL" id="MBB1242302.1"/>
    </source>
</evidence>
<dbReference type="SUPFAM" id="SSF52151">
    <property type="entry name" value="FabD/lysophospholipase-like"/>
    <property type="match status" value="1"/>
</dbReference>
<dbReference type="EMBL" id="WMLF01000012">
    <property type="protein sequence ID" value="MBB1242302.1"/>
    <property type="molecule type" value="Genomic_DNA"/>
</dbReference>
<dbReference type="SUPFAM" id="SSF55048">
    <property type="entry name" value="Probable ACP-binding domain of malonyl-CoA ACP transacylase"/>
    <property type="match status" value="1"/>
</dbReference>
<dbReference type="InterPro" id="IPR016036">
    <property type="entry name" value="Malonyl_transacylase_ACP-bd"/>
</dbReference>
<keyword evidence="7" id="KW-1185">Reference proteome</keyword>
<comment type="similarity">
    <text evidence="4">Belongs to the fabD family.</text>
</comment>
<name>A0ABR6EAD6_9ACTN</name>
<protein>
    <recommendedName>
        <fullName evidence="4">Malonyl CoA-acyl carrier protein transacylase</fullName>
        <ecNumber evidence="4">2.3.1.39</ecNumber>
    </recommendedName>
</protein>
<dbReference type="InterPro" id="IPR016035">
    <property type="entry name" value="Acyl_Trfase/lysoPLipase"/>
</dbReference>
<dbReference type="InterPro" id="IPR014043">
    <property type="entry name" value="Acyl_transferase_dom"/>
</dbReference>
<keyword evidence="1 4" id="KW-0808">Transferase</keyword>
<evidence type="ECO:0000256" key="3">
    <source>
        <dbReference type="ARBA" id="ARBA00048462"/>
    </source>
</evidence>
<dbReference type="Gene3D" id="3.40.366.10">
    <property type="entry name" value="Malonyl-Coenzyme A Acyl Carrier Protein, domain 2"/>
    <property type="match status" value="1"/>
</dbReference>
<evidence type="ECO:0000313" key="7">
    <source>
        <dbReference type="Proteomes" id="UP000766698"/>
    </source>
</evidence>
<feature type="domain" description="Malonyl-CoA:ACP transacylase (MAT)" evidence="5">
    <location>
        <begin position="9"/>
        <end position="300"/>
    </location>
</feature>
<reference evidence="7" key="1">
    <citation type="journal article" date="2020" name="Syst. Appl. Microbiol.">
        <title>Streptomyces alkaliterrae sp. nov., isolated from an alkaline soil, and emended descriptions of Streptomyces alkaliphilus, Streptomyces calidiresistens and Streptomyces durbertensis.</title>
        <authorList>
            <person name="Swiecimska M."/>
            <person name="Golinska P."/>
            <person name="Nouioui I."/>
            <person name="Wypij M."/>
            <person name="Rai M."/>
            <person name="Sangal V."/>
            <person name="Goodfellow M."/>
        </authorList>
    </citation>
    <scope>NUCLEOTIDE SEQUENCE [LARGE SCALE GENOMIC DNA]</scope>
    <source>
        <strain evidence="7">DSM 104538</strain>
    </source>
</reference>
<gene>
    <name evidence="6" type="ORF">GL263_01735</name>
</gene>
<dbReference type="PIRSF" id="PIRSF000446">
    <property type="entry name" value="Mct"/>
    <property type="match status" value="1"/>
</dbReference>
<dbReference type="RefSeq" id="WP_182853729.1">
    <property type="nucleotide sequence ID" value="NZ_WMLF01000012.1"/>
</dbReference>
<comment type="catalytic activity">
    <reaction evidence="3 4">
        <text>holo-[ACP] + malonyl-CoA = malonyl-[ACP] + CoA</text>
        <dbReference type="Rhea" id="RHEA:41792"/>
        <dbReference type="Rhea" id="RHEA-COMP:9623"/>
        <dbReference type="Rhea" id="RHEA-COMP:9685"/>
        <dbReference type="ChEBI" id="CHEBI:57287"/>
        <dbReference type="ChEBI" id="CHEBI:57384"/>
        <dbReference type="ChEBI" id="CHEBI:64479"/>
        <dbReference type="ChEBI" id="CHEBI:78449"/>
        <dbReference type="EC" id="2.3.1.39"/>
    </reaction>
</comment>